<accession>A0ABV8GMV7</accession>
<evidence type="ECO:0000256" key="1">
    <source>
        <dbReference type="SAM" id="MobiDB-lite"/>
    </source>
</evidence>
<dbReference type="RefSeq" id="WP_379534968.1">
    <property type="nucleotide sequence ID" value="NZ_JBHSBI010000041.1"/>
</dbReference>
<keyword evidence="3" id="KW-1185">Reference proteome</keyword>
<organism evidence="2 3">
    <name type="scientific">Nonomuraea purpurea</name>
    <dbReference type="NCBI Taxonomy" id="1849276"/>
    <lineage>
        <taxon>Bacteria</taxon>
        <taxon>Bacillati</taxon>
        <taxon>Actinomycetota</taxon>
        <taxon>Actinomycetes</taxon>
        <taxon>Streptosporangiales</taxon>
        <taxon>Streptosporangiaceae</taxon>
        <taxon>Nonomuraea</taxon>
    </lineage>
</organism>
<feature type="compositionally biased region" description="Basic and acidic residues" evidence="1">
    <location>
        <begin position="113"/>
        <end position="134"/>
    </location>
</feature>
<feature type="compositionally biased region" description="Low complexity" evidence="1">
    <location>
        <begin position="81"/>
        <end position="98"/>
    </location>
</feature>
<proteinExistence type="predicted"/>
<protein>
    <submittedName>
        <fullName evidence="2">Uncharacterized protein</fullName>
    </submittedName>
</protein>
<evidence type="ECO:0000313" key="2">
    <source>
        <dbReference type="EMBL" id="MFC4015148.1"/>
    </source>
</evidence>
<feature type="region of interest" description="Disordered" evidence="1">
    <location>
        <begin position="1"/>
        <end position="135"/>
    </location>
</feature>
<name>A0ABV8GMV7_9ACTN</name>
<gene>
    <name evidence="2" type="ORF">ACFOY2_48590</name>
</gene>
<sequence length="220" mass="23313">MSGLVQRLIARSQAPVNGIRPRPASMFEDRRPGAHAQPPALSDPQEEAPAPELPAIGQELRQGERSRTRSTARPPTRPDAPEQAVAAPPAELRAATPPRLHAHAPTPAALRLPGHEQEPSGHQAEPSEHRRPELRLPAVADAGRGTPLLRVAAGPVLAAPTRAQAPQDAAPAPPVVEISIGRLEVRTPQVQPAPQAKPARKDHATVLKAYLRGRGKGELA</sequence>
<comment type="caution">
    <text evidence="2">The sequence shown here is derived from an EMBL/GenBank/DDBJ whole genome shotgun (WGS) entry which is preliminary data.</text>
</comment>
<dbReference type="Proteomes" id="UP001595851">
    <property type="component" value="Unassembled WGS sequence"/>
</dbReference>
<evidence type="ECO:0000313" key="3">
    <source>
        <dbReference type="Proteomes" id="UP001595851"/>
    </source>
</evidence>
<reference evidence="3" key="1">
    <citation type="journal article" date="2019" name="Int. J. Syst. Evol. Microbiol.">
        <title>The Global Catalogue of Microorganisms (GCM) 10K type strain sequencing project: providing services to taxonomists for standard genome sequencing and annotation.</title>
        <authorList>
            <consortium name="The Broad Institute Genomics Platform"/>
            <consortium name="The Broad Institute Genome Sequencing Center for Infectious Disease"/>
            <person name="Wu L."/>
            <person name="Ma J."/>
        </authorList>
    </citation>
    <scope>NUCLEOTIDE SEQUENCE [LARGE SCALE GENOMIC DNA]</scope>
    <source>
        <strain evidence="3">TBRC 1276</strain>
    </source>
</reference>
<dbReference type="EMBL" id="JBHSBI010000041">
    <property type="protein sequence ID" value="MFC4015148.1"/>
    <property type="molecule type" value="Genomic_DNA"/>
</dbReference>